<keyword evidence="3" id="KW-1185">Reference proteome</keyword>
<dbReference type="Gene3D" id="1.25.40.990">
    <property type="match status" value="1"/>
</dbReference>
<feature type="non-terminal residue" evidence="2">
    <location>
        <position position="232"/>
    </location>
</feature>
<evidence type="ECO:0000313" key="3">
    <source>
        <dbReference type="Proteomes" id="UP000268162"/>
    </source>
</evidence>
<evidence type="ECO:0000259" key="1">
    <source>
        <dbReference type="PROSITE" id="PS50250"/>
    </source>
</evidence>
<feature type="domain" description="PCI" evidence="1">
    <location>
        <begin position="95"/>
        <end position="232"/>
    </location>
</feature>
<dbReference type="STRING" id="215637.A0A4P9ZUM4"/>
<feature type="non-terminal residue" evidence="2">
    <location>
        <position position="1"/>
    </location>
</feature>
<dbReference type="PROSITE" id="PS50250">
    <property type="entry name" value="PCI"/>
    <property type="match status" value="1"/>
</dbReference>
<dbReference type="InterPro" id="IPR045107">
    <property type="entry name" value="SAC3/GANP/THP3"/>
</dbReference>
<dbReference type="PANTHER" id="PTHR12436:SF4">
    <property type="entry name" value="LEUKOCYTE RECEPTOR CLUSTER MEMBER 8"/>
    <property type="match status" value="1"/>
</dbReference>
<name>A0A4P9ZUM4_9FUNG</name>
<dbReference type="PANTHER" id="PTHR12436">
    <property type="entry name" value="80 KDA MCM3-ASSOCIATED PROTEIN"/>
    <property type="match status" value="1"/>
</dbReference>
<dbReference type="Proteomes" id="UP000268162">
    <property type="component" value="Unassembled WGS sequence"/>
</dbReference>
<dbReference type="Pfam" id="PF03399">
    <property type="entry name" value="SAC3_GANP"/>
    <property type="match status" value="1"/>
</dbReference>
<protein>
    <submittedName>
        <fullName evidence="2">SAC3/GANP/Nin1/mts3/eIF-3 p25</fullName>
    </submittedName>
</protein>
<sequence>VRDWDQHTVVGTATQLEKKYFRLTGPANPATIRPLHILRQALDHVVAKWERERHYPYIRDQFKSLRQDLTVQRIQNEFTVQVYERHAWIALESGDLGEFNLCFTKLKELYGLGINGHVNEFLGYYILYLIHVNKKSDMISTITNLTPEQKANPGVRHALDVRTAVTTLNYHRLFRLFTQAPNMNKLVMNHFITRQRVLALIIIAQSYRSSVSVEFIAQELALGSQADALHFL</sequence>
<organism evidence="2 3">
    <name type="scientific">Dimargaris cristalligena</name>
    <dbReference type="NCBI Taxonomy" id="215637"/>
    <lineage>
        <taxon>Eukaryota</taxon>
        <taxon>Fungi</taxon>
        <taxon>Fungi incertae sedis</taxon>
        <taxon>Zoopagomycota</taxon>
        <taxon>Kickxellomycotina</taxon>
        <taxon>Dimargaritomycetes</taxon>
        <taxon>Dimargaritales</taxon>
        <taxon>Dimargaritaceae</taxon>
        <taxon>Dimargaris</taxon>
    </lineage>
</organism>
<evidence type="ECO:0000313" key="2">
    <source>
        <dbReference type="EMBL" id="RKP36502.1"/>
    </source>
</evidence>
<reference evidence="3" key="1">
    <citation type="journal article" date="2018" name="Nat. Microbiol.">
        <title>Leveraging single-cell genomics to expand the fungal tree of life.</title>
        <authorList>
            <person name="Ahrendt S.R."/>
            <person name="Quandt C.A."/>
            <person name="Ciobanu D."/>
            <person name="Clum A."/>
            <person name="Salamov A."/>
            <person name="Andreopoulos B."/>
            <person name="Cheng J.F."/>
            <person name="Woyke T."/>
            <person name="Pelin A."/>
            <person name="Henrissat B."/>
            <person name="Reynolds N.K."/>
            <person name="Benny G.L."/>
            <person name="Smith M.E."/>
            <person name="James T.Y."/>
            <person name="Grigoriev I.V."/>
        </authorList>
    </citation>
    <scope>NUCLEOTIDE SEQUENCE [LARGE SCALE GENOMIC DNA]</scope>
    <source>
        <strain evidence="3">RSA 468</strain>
    </source>
</reference>
<gene>
    <name evidence="2" type="ORF">BJ085DRAFT_11663</name>
</gene>
<dbReference type="InterPro" id="IPR000717">
    <property type="entry name" value="PCI_dom"/>
</dbReference>
<dbReference type="AlphaFoldDB" id="A0A4P9ZUM4"/>
<accession>A0A4P9ZUM4</accession>
<dbReference type="GO" id="GO:0005634">
    <property type="term" value="C:nucleus"/>
    <property type="evidence" value="ECO:0007669"/>
    <property type="project" value="TreeGrafter"/>
</dbReference>
<proteinExistence type="predicted"/>
<dbReference type="InterPro" id="IPR005062">
    <property type="entry name" value="SAC3/GANP/THP3_conserved"/>
</dbReference>
<dbReference type="EMBL" id="ML002643">
    <property type="protein sequence ID" value="RKP36502.1"/>
    <property type="molecule type" value="Genomic_DNA"/>
</dbReference>